<organism evidence="1 2">
    <name type="scientific">Kingdonia uniflora</name>
    <dbReference type="NCBI Taxonomy" id="39325"/>
    <lineage>
        <taxon>Eukaryota</taxon>
        <taxon>Viridiplantae</taxon>
        <taxon>Streptophyta</taxon>
        <taxon>Embryophyta</taxon>
        <taxon>Tracheophyta</taxon>
        <taxon>Spermatophyta</taxon>
        <taxon>Magnoliopsida</taxon>
        <taxon>Ranunculales</taxon>
        <taxon>Circaeasteraceae</taxon>
        <taxon>Kingdonia</taxon>
    </lineage>
</organism>
<accession>A0A7J7N7D6</accession>
<dbReference type="GO" id="GO:0042793">
    <property type="term" value="P:plastid transcription"/>
    <property type="evidence" value="ECO:0007669"/>
    <property type="project" value="InterPro"/>
</dbReference>
<dbReference type="InterPro" id="IPR038958">
    <property type="entry name" value="PTAC7"/>
</dbReference>
<dbReference type="Proteomes" id="UP000541444">
    <property type="component" value="Unassembled WGS sequence"/>
</dbReference>
<protein>
    <submittedName>
        <fullName evidence="1">Uncharacterized protein</fullName>
    </submittedName>
</protein>
<proteinExistence type="predicted"/>
<sequence>MRYKMERIPFLEEQVRKLKEAGKDLSIGIQKTPLFSEENRFYFVNDVAGEATKYVENNRDEYRFKKTIMDVLSNRMNDAEFYRSDGYMEPEPFKPGPTYLRKEKI</sequence>
<reference evidence="1 2" key="1">
    <citation type="journal article" date="2020" name="IScience">
        <title>Genome Sequencing of the Endangered Kingdonia uniflora (Circaeasteraceae, Ranunculales) Reveals Potential Mechanisms of Evolutionary Specialization.</title>
        <authorList>
            <person name="Sun Y."/>
            <person name="Deng T."/>
            <person name="Zhang A."/>
            <person name="Moore M.J."/>
            <person name="Landis J.B."/>
            <person name="Lin N."/>
            <person name="Zhang H."/>
            <person name="Zhang X."/>
            <person name="Huang J."/>
            <person name="Zhang X."/>
            <person name="Sun H."/>
            <person name="Wang H."/>
        </authorList>
    </citation>
    <scope>NUCLEOTIDE SEQUENCE [LARGE SCALE GENOMIC DNA]</scope>
    <source>
        <strain evidence="1">TB1705</strain>
        <tissue evidence="1">Leaf</tissue>
    </source>
</reference>
<keyword evidence="2" id="KW-1185">Reference proteome</keyword>
<evidence type="ECO:0000313" key="2">
    <source>
        <dbReference type="Proteomes" id="UP000541444"/>
    </source>
</evidence>
<gene>
    <name evidence="1" type="ORF">GIB67_021089</name>
</gene>
<dbReference type="PANTHER" id="PTHR37257:SF1">
    <property type="entry name" value="PROTEIN PLASTID TRANSCRIPTIONALLY ACTIVE 7"/>
    <property type="match status" value="1"/>
</dbReference>
<dbReference type="PANTHER" id="PTHR37257">
    <property type="entry name" value="PROTEIN PLASTID TRANSCRIPTIONALLY ACTIVE 7"/>
    <property type="match status" value="1"/>
</dbReference>
<dbReference type="EMBL" id="JACGCM010001009">
    <property type="protein sequence ID" value="KAF6162940.1"/>
    <property type="molecule type" value="Genomic_DNA"/>
</dbReference>
<evidence type="ECO:0000313" key="1">
    <source>
        <dbReference type="EMBL" id="KAF6162940.1"/>
    </source>
</evidence>
<dbReference type="OrthoDB" id="1915194at2759"/>
<dbReference type="GO" id="GO:0000427">
    <property type="term" value="C:plastid-encoded plastid RNA polymerase complex"/>
    <property type="evidence" value="ECO:0007669"/>
    <property type="project" value="InterPro"/>
</dbReference>
<comment type="caution">
    <text evidence="1">The sequence shown here is derived from an EMBL/GenBank/DDBJ whole genome shotgun (WGS) entry which is preliminary data.</text>
</comment>
<dbReference type="AlphaFoldDB" id="A0A7J7N7D6"/>
<name>A0A7J7N7D6_9MAGN</name>